<name>A0ABN5GTL6_9RHOB</name>
<dbReference type="SMART" id="SM00347">
    <property type="entry name" value="HTH_MARR"/>
    <property type="match status" value="1"/>
</dbReference>
<keyword evidence="3" id="KW-1185">Reference proteome</keyword>
<dbReference type="PROSITE" id="PS50995">
    <property type="entry name" value="HTH_MARR_2"/>
    <property type="match status" value="1"/>
</dbReference>
<geneLocation type="plasmid" evidence="2 3">
    <name>pP66_c</name>
</geneLocation>
<proteinExistence type="predicted"/>
<dbReference type="SUPFAM" id="SSF46785">
    <property type="entry name" value="Winged helix' DNA-binding domain"/>
    <property type="match status" value="1"/>
</dbReference>
<gene>
    <name evidence="2" type="primary">yusO</name>
    <name evidence="2" type="ORF">PhaeoP66_04232</name>
</gene>
<dbReference type="InterPro" id="IPR036388">
    <property type="entry name" value="WH-like_DNA-bd_sf"/>
</dbReference>
<dbReference type="InterPro" id="IPR000835">
    <property type="entry name" value="HTH_MarR-typ"/>
</dbReference>
<dbReference type="PANTHER" id="PTHR33164">
    <property type="entry name" value="TRANSCRIPTIONAL REGULATOR, MARR FAMILY"/>
    <property type="match status" value="1"/>
</dbReference>
<sequence>MYNVTMKAEQLHQLIWMSRPLMQAAEACVEAGLVGTNLTVRMRAVLEMLHKYGEQTVPEIAARLEIKRQYVQIMCNETLTSGLVEQRPNPRHKRSPVLALTDHGRTLIEEIISNEMKLMERVGANLRSESISTALEVVLTVADRLKTQAEESE</sequence>
<dbReference type="EMBL" id="CP010708">
    <property type="protein sequence ID" value="AUQ96958.1"/>
    <property type="molecule type" value="Genomic_DNA"/>
</dbReference>
<keyword evidence="2" id="KW-0614">Plasmid</keyword>
<dbReference type="Gene3D" id="1.10.10.10">
    <property type="entry name" value="Winged helix-like DNA-binding domain superfamily/Winged helix DNA-binding domain"/>
    <property type="match status" value="1"/>
</dbReference>
<dbReference type="PANTHER" id="PTHR33164:SF99">
    <property type="entry name" value="MARR FAMILY REGULATORY PROTEIN"/>
    <property type="match status" value="1"/>
</dbReference>
<feature type="domain" description="HTH marR-type" evidence="1">
    <location>
        <begin position="1"/>
        <end position="147"/>
    </location>
</feature>
<dbReference type="Proteomes" id="UP000236536">
    <property type="component" value="Plasmid pP66_c"/>
</dbReference>
<organism evidence="2 3">
    <name type="scientific">Phaeobacter inhibens</name>
    <dbReference type="NCBI Taxonomy" id="221822"/>
    <lineage>
        <taxon>Bacteria</taxon>
        <taxon>Pseudomonadati</taxon>
        <taxon>Pseudomonadota</taxon>
        <taxon>Alphaproteobacteria</taxon>
        <taxon>Rhodobacterales</taxon>
        <taxon>Roseobacteraceae</taxon>
        <taxon>Phaeobacter</taxon>
    </lineage>
</organism>
<dbReference type="InterPro" id="IPR036390">
    <property type="entry name" value="WH_DNA-bd_sf"/>
</dbReference>
<evidence type="ECO:0000313" key="3">
    <source>
        <dbReference type="Proteomes" id="UP000236536"/>
    </source>
</evidence>
<protein>
    <submittedName>
        <fullName evidence="2">HTH-type transcriptional regulator YusO</fullName>
    </submittedName>
</protein>
<reference evidence="2 3" key="1">
    <citation type="journal article" date="2017" name="Genome Biol. Evol.">
        <title>Trajectories and Drivers of Genome Evolution in Surface-Associated Marine Phaeobacter.</title>
        <authorList>
            <person name="Freese H.M."/>
            <person name="Sikorski J."/>
            <person name="Bunk B."/>
            <person name="Scheuner C."/>
            <person name="Meier-Kolthoff J.P."/>
            <person name="Sproer C."/>
            <person name="Gram L."/>
            <person name="Overmann J."/>
        </authorList>
    </citation>
    <scope>NUCLEOTIDE SEQUENCE [LARGE SCALE GENOMIC DNA]</scope>
    <source>
        <strain evidence="2 3">P66</strain>
    </source>
</reference>
<reference evidence="2 3" key="2">
    <citation type="journal article" date="2017" name="Int. J. Syst. Evol. Microbiol.">
        <title>Adaptation of Surface-Associated Bacteria to the Open Ocean: A Genomically Distinct Subpopulation of Phaeobacter gallaeciensis Colonizes Pacific Mesozooplankton.</title>
        <authorList>
            <person name="Freese H.M."/>
            <person name="Methner A."/>
            <person name="Overmann J."/>
        </authorList>
    </citation>
    <scope>NUCLEOTIDE SEQUENCE [LARGE SCALE GENOMIC DNA]</scope>
    <source>
        <strain evidence="2 3">P66</strain>
    </source>
</reference>
<accession>A0ABN5GTL6</accession>
<dbReference type="Pfam" id="PF12802">
    <property type="entry name" value="MarR_2"/>
    <property type="match status" value="1"/>
</dbReference>
<evidence type="ECO:0000259" key="1">
    <source>
        <dbReference type="PROSITE" id="PS50995"/>
    </source>
</evidence>
<evidence type="ECO:0000313" key="2">
    <source>
        <dbReference type="EMBL" id="AUQ96958.1"/>
    </source>
</evidence>
<dbReference type="InterPro" id="IPR039422">
    <property type="entry name" value="MarR/SlyA-like"/>
</dbReference>